<dbReference type="InterPro" id="IPR011453">
    <property type="entry name" value="DUF1559"/>
</dbReference>
<evidence type="ECO:0000256" key="1">
    <source>
        <dbReference type="SAM" id="Phobius"/>
    </source>
</evidence>
<organism evidence="3 4">
    <name type="scientific">Novipirellula artificiosorum</name>
    <dbReference type="NCBI Taxonomy" id="2528016"/>
    <lineage>
        <taxon>Bacteria</taxon>
        <taxon>Pseudomonadati</taxon>
        <taxon>Planctomycetota</taxon>
        <taxon>Planctomycetia</taxon>
        <taxon>Pirellulales</taxon>
        <taxon>Pirellulaceae</taxon>
        <taxon>Novipirellula</taxon>
    </lineage>
</organism>
<dbReference type="EMBL" id="SJPV01000001">
    <property type="protein sequence ID" value="TWU42166.1"/>
    <property type="molecule type" value="Genomic_DNA"/>
</dbReference>
<comment type="caution">
    <text evidence="3">The sequence shown here is derived from an EMBL/GenBank/DDBJ whole genome shotgun (WGS) entry which is preliminary data.</text>
</comment>
<dbReference type="Pfam" id="PF07596">
    <property type="entry name" value="SBP_bac_10"/>
    <property type="match status" value="1"/>
</dbReference>
<name>A0A5C6E3Z7_9BACT</name>
<dbReference type="AlphaFoldDB" id="A0A5C6E3Z7"/>
<dbReference type="RefSeq" id="WP_146524275.1">
    <property type="nucleotide sequence ID" value="NZ_SJPV01000001.1"/>
</dbReference>
<evidence type="ECO:0000313" key="3">
    <source>
        <dbReference type="EMBL" id="TWU42166.1"/>
    </source>
</evidence>
<evidence type="ECO:0000313" key="4">
    <source>
        <dbReference type="Proteomes" id="UP000319143"/>
    </source>
</evidence>
<feature type="domain" description="DUF1559" evidence="2">
    <location>
        <begin position="93"/>
        <end position="185"/>
    </location>
</feature>
<proteinExistence type="predicted"/>
<reference evidence="3 4" key="1">
    <citation type="submission" date="2019-02" db="EMBL/GenBank/DDBJ databases">
        <title>Deep-cultivation of Planctomycetes and their phenomic and genomic characterization uncovers novel biology.</title>
        <authorList>
            <person name="Wiegand S."/>
            <person name="Jogler M."/>
            <person name="Boedeker C."/>
            <person name="Pinto D."/>
            <person name="Vollmers J."/>
            <person name="Rivas-Marin E."/>
            <person name="Kohn T."/>
            <person name="Peeters S.H."/>
            <person name="Heuer A."/>
            <person name="Rast P."/>
            <person name="Oberbeckmann S."/>
            <person name="Bunk B."/>
            <person name="Jeske O."/>
            <person name="Meyerdierks A."/>
            <person name="Storesund J.E."/>
            <person name="Kallscheuer N."/>
            <person name="Luecker S."/>
            <person name="Lage O.M."/>
            <person name="Pohl T."/>
            <person name="Merkel B.J."/>
            <person name="Hornburger P."/>
            <person name="Mueller R.-W."/>
            <person name="Bruemmer F."/>
            <person name="Labrenz M."/>
            <person name="Spormann A.M."/>
            <person name="Op Den Camp H."/>
            <person name="Overmann J."/>
            <person name="Amann R."/>
            <person name="Jetten M.S.M."/>
            <person name="Mascher T."/>
            <person name="Medema M.H."/>
            <person name="Devos D.P."/>
            <person name="Kaster A.-K."/>
            <person name="Ovreas L."/>
            <person name="Rohde M."/>
            <person name="Galperin M.Y."/>
            <person name="Jogler C."/>
        </authorList>
    </citation>
    <scope>NUCLEOTIDE SEQUENCE [LARGE SCALE GENOMIC DNA]</scope>
    <source>
        <strain evidence="3 4">Poly41</strain>
    </source>
</reference>
<keyword evidence="1" id="KW-1133">Transmembrane helix</keyword>
<accession>A0A5C6E3Z7</accession>
<keyword evidence="1" id="KW-0472">Membrane</keyword>
<protein>
    <recommendedName>
        <fullName evidence="2">DUF1559 domain-containing protein</fullName>
    </recommendedName>
</protein>
<dbReference type="OrthoDB" id="285651at2"/>
<dbReference type="PANTHER" id="PTHR30093">
    <property type="entry name" value="GENERAL SECRETION PATHWAY PROTEIN G"/>
    <property type="match status" value="1"/>
</dbReference>
<keyword evidence="1" id="KW-0812">Transmembrane</keyword>
<evidence type="ECO:0000259" key="2">
    <source>
        <dbReference type="Pfam" id="PF07596"/>
    </source>
</evidence>
<sequence>MPYLFTCPHCQTKTLVEDRYSGLTGECVTCGEPIQLPDFAKQPASLAGKLNERKQLGSLVAAGVVLVLLLCMLYAVVRHGGQTVAQLQTNRARTASVRNLEKIAAALNAYAADHGTYPPPYTKNRSGQPSQSWRVLILPYLGEDDLYELLNLGVDWDNPMNTNVAYTNIPAMYAHPDNGSRQRFSESAYYLVTGPGTLFPPTGPLSPGNLVDDPAKTILVVEASPSMTMGLWTEPIDVDVTMIQGIGGTISDIGGLLDDGVAVATVDERGHFVADTMPLSTLRALFSPRGGEPLADDTLD</sequence>
<dbReference type="Proteomes" id="UP000319143">
    <property type="component" value="Unassembled WGS sequence"/>
</dbReference>
<keyword evidence="4" id="KW-1185">Reference proteome</keyword>
<dbReference type="PANTHER" id="PTHR30093:SF2">
    <property type="entry name" value="TYPE II SECRETION SYSTEM PROTEIN H"/>
    <property type="match status" value="1"/>
</dbReference>
<feature type="transmembrane region" description="Helical" evidence="1">
    <location>
        <begin position="56"/>
        <end position="77"/>
    </location>
</feature>
<gene>
    <name evidence="3" type="ORF">Poly41_04620</name>
</gene>